<feature type="transmembrane region" description="Helical" evidence="9">
    <location>
        <begin position="112"/>
        <end position="130"/>
    </location>
</feature>
<keyword evidence="5 9" id="KW-1133">Transmembrane helix</keyword>
<comment type="subcellular location">
    <subcellularLocation>
        <location evidence="1">Cell membrane</location>
        <topology evidence="1">Multi-pass membrane protein</topology>
    </subcellularLocation>
</comment>
<dbReference type="SUPFAM" id="SSF53850">
    <property type="entry name" value="Periplasmic binding protein-like II"/>
    <property type="match status" value="1"/>
</dbReference>
<dbReference type="GO" id="GO:0015276">
    <property type="term" value="F:ligand-gated monoatomic ion channel activity"/>
    <property type="evidence" value="ECO:0007669"/>
    <property type="project" value="InterPro"/>
</dbReference>
<organism evidence="11 12">
    <name type="scientific">Halocaridina rubra</name>
    <name type="common">Hawaiian red shrimp</name>
    <dbReference type="NCBI Taxonomy" id="373956"/>
    <lineage>
        <taxon>Eukaryota</taxon>
        <taxon>Metazoa</taxon>
        <taxon>Ecdysozoa</taxon>
        <taxon>Arthropoda</taxon>
        <taxon>Crustacea</taxon>
        <taxon>Multicrustacea</taxon>
        <taxon>Malacostraca</taxon>
        <taxon>Eumalacostraca</taxon>
        <taxon>Eucarida</taxon>
        <taxon>Decapoda</taxon>
        <taxon>Pleocyemata</taxon>
        <taxon>Caridea</taxon>
        <taxon>Atyoidea</taxon>
        <taxon>Atyidae</taxon>
        <taxon>Halocaridina</taxon>
    </lineage>
</organism>
<feature type="domain" description="Ionotropic glutamate receptor C-terminal" evidence="10">
    <location>
        <begin position="110"/>
        <end position="394"/>
    </location>
</feature>
<keyword evidence="4 9" id="KW-0812">Transmembrane</keyword>
<dbReference type="InterPro" id="IPR052192">
    <property type="entry name" value="Insect_Ionotropic_Sensory_Rcpt"/>
</dbReference>
<comment type="similarity">
    <text evidence="2">Belongs to the glutamate-gated ion channel (TC 1.A.10.1) family.</text>
</comment>
<dbReference type="GO" id="GO:0005886">
    <property type="term" value="C:plasma membrane"/>
    <property type="evidence" value="ECO:0007669"/>
    <property type="project" value="UniProtKB-SubCell"/>
</dbReference>
<proteinExistence type="inferred from homology"/>
<evidence type="ECO:0000256" key="5">
    <source>
        <dbReference type="ARBA" id="ARBA00022989"/>
    </source>
</evidence>
<dbReference type="Gene3D" id="3.40.190.10">
    <property type="entry name" value="Periplasmic binding protein-like II"/>
    <property type="match status" value="1"/>
</dbReference>
<evidence type="ECO:0000256" key="9">
    <source>
        <dbReference type="SAM" id="Phobius"/>
    </source>
</evidence>
<accession>A0AAN9A3Y0</accession>
<feature type="transmembrane region" description="Helical" evidence="9">
    <location>
        <begin position="383"/>
        <end position="402"/>
    </location>
</feature>
<dbReference type="Gene3D" id="1.10.287.70">
    <property type="match status" value="1"/>
</dbReference>
<keyword evidence="8" id="KW-0325">Glycoprotein</keyword>
<feature type="transmembrane region" description="Helical" evidence="9">
    <location>
        <begin position="173"/>
        <end position="193"/>
    </location>
</feature>
<dbReference type="Pfam" id="PF00060">
    <property type="entry name" value="Lig_chan"/>
    <property type="match status" value="1"/>
</dbReference>
<reference evidence="11 12" key="1">
    <citation type="submission" date="2023-11" db="EMBL/GenBank/DDBJ databases">
        <title>Halocaridina rubra genome assembly.</title>
        <authorList>
            <person name="Smith C."/>
        </authorList>
    </citation>
    <scope>NUCLEOTIDE SEQUENCE [LARGE SCALE GENOMIC DNA]</scope>
    <source>
        <strain evidence="11">EP-1</strain>
        <tissue evidence="11">Whole</tissue>
    </source>
</reference>
<evidence type="ECO:0000313" key="12">
    <source>
        <dbReference type="Proteomes" id="UP001381693"/>
    </source>
</evidence>
<evidence type="ECO:0000256" key="8">
    <source>
        <dbReference type="ARBA" id="ARBA00023180"/>
    </source>
</evidence>
<sequence length="419" mass="48398">MNVSETKLIWFDSVDKRMLALYSAKMNFTFDYRVPEDGEWGKSMGNGNWTGMVGAIQHGTADMTTIVAPNPGRNQIFDHLRAYRMESFAVVSLRPELLAQYNMILRPFNVDVWLLIGLFILIWGAAFWCIQKINSYISEHHSVSLSTSLLYSFSILIENLPDSTPTGTPAQMLVGWWLMAGIVITTAYSSSLVSHLTVQVRNKPVDTWDDILEQENWKWGIFDELLTGVTYNYFRNSRNPKIMRIYKYVEPRPIPDGLQRILQGRYSFLIQTSLITMILASYYTDDSGRTPYYIGKRGQFITSDFGWGVRKGLPFREKILEMMNRLEASGITGQWMQSIRKERVVQNRRQATPEQRVWQQEEILKKIQAYEDENKKVLGVRHMLGIFFIFFSGCGIALLAFLGERLVHRCKPTHDDGQH</sequence>
<evidence type="ECO:0000313" key="11">
    <source>
        <dbReference type="EMBL" id="KAK7068602.1"/>
    </source>
</evidence>
<keyword evidence="7" id="KW-0675">Receptor</keyword>
<dbReference type="EMBL" id="JAXCGZ010017183">
    <property type="protein sequence ID" value="KAK7068602.1"/>
    <property type="molecule type" value="Genomic_DNA"/>
</dbReference>
<evidence type="ECO:0000256" key="4">
    <source>
        <dbReference type="ARBA" id="ARBA00022692"/>
    </source>
</evidence>
<dbReference type="AlphaFoldDB" id="A0AAN9A3Y0"/>
<gene>
    <name evidence="11" type="ORF">SK128_005681</name>
</gene>
<keyword evidence="3" id="KW-1003">Cell membrane</keyword>
<dbReference type="GO" id="GO:0050906">
    <property type="term" value="P:detection of stimulus involved in sensory perception"/>
    <property type="evidence" value="ECO:0007669"/>
    <property type="project" value="UniProtKB-ARBA"/>
</dbReference>
<protein>
    <recommendedName>
        <fullName evidence="10">Ionotropic glutamate receptor C-terminal domain-containing protein</fullName>
    </recommendedName>
</protein>
<dbReference type="PANTHER" id="PTHR42643">
    <property type="entry name" value="IONOTROPIC RECEPTOR 20A-RELATED"/>
    <property type="match status" value="1"/>
</dbReference>
<evidence type="ECO:0000256" key="3">
    <source>
        <dbReference type="ARBA" id="ARBA00022475"/>
    </source>
</evidence>
<dbReference type="PANTHER" id="PTHR42643:SF38">
    <property type="entry name" value="IONOTROPIC RECEPTOR 100A"/>
    <property type="match status" value="1"/>
</dbReference>
<dbReference type="Proteomes" id="UP001381693">
    <property type="component" value="Unassembled WGS sequence"/>
</dbReference>
<evidence type="ECO:0000256" key="6">
    <source>
        <dbReference type="ARBA" id="ARBA00023136"/>
    </source>
</evidence>
<dbReference type="InterPro" id="IPR001320">
    <property type="entry name" value="Iontro_rcpt_C"/>
</dbReference>
<evidence type="ECO:0000256" key="1">
    <source>
        <dbReference type="ARBA" id="ARBA00004651"/>
    </source>
</evidence>
<keyword evidence="6 9" id="KW-0472">Membrane</keyword>
<comment type="caution">
    <text evidence="11">The sequence shown here is derived from an EMBL/GenBank/DDBJ whole genome shotgun (WGS) entry which is preliminary data.</text>
</comment>
<evidence type="ECO:0000256" key="7">
    <source>
        <dbReference type="ARBA" id="ARBA00023170"/>
    </source>
</evidence>
<name>A0AAN9A3Y0_HALRR</name>
<evidence type="ECO:0000256" key="2">
    <source>
        <dbReference type="ARBA" id="ARBA00008685"/>
    </source>
</evidence>
<keyword evidence="12" id="KW-1185">Reference proteome</keyword>
<evidence type="ECO:0000259" key="10">
    <source>
        <dbReference type="Pfam" id="PF00060"/>
    </source>
</evidence>